<sequence>MADYITATGFDKPTLPEMVQEIGDAMETVVGPINREADSSTGQWIGIEAEQNAIHFETEEELWSSRFLASAEGFALDALGDWMGGITRHGKTTTKVNAVIYGSESRLVPAGSIASFGNYQFRLISDSSITRSTLLDGEVRVSNNTQSAYTIRIAGVDCVYTKISGDTVNSIASGMAAVVDATSQYSATSNGSVIHLASENLIEGYAVSLSSGLSWQLIGSPAIFEATEAGPIVVPVGGLNNPVSAITGWTAVNNLVQGATGSDRESDTDYRQRLYQSRSSSGGAATVPAIETRLITEVNGVTLAKVIENDTMATVDSIPPKAIHTIVSGGLEQDIADAIWKYKGAGIATYGSISITVYDRYQRPHLVNFSRPTEIDIYVKVDVVLLDTEEPLPSAVVDAIKQGVVAYGSTLGLGDDVITQRIYGYIYANTTGIGKMTVTVSADGTTFAETNISIPENSFASFSTANVEVTGV</sequence>
<dbReference type="Proteomes" id="UP000029986">
    <property type="component" value="Chromosome"/>
</dbReference>
<dbReference type="OrthoDB" id="7904838at2"/>
<dbReference type="KEGG" id="hav:AT03_13195"/>
<evidence type="ECO:0000313" key="1">
    <source>
        <dbReference type="EMBL" id="AIU73255.1"/>
    </source>
</evidence>
<dbReference type="PATRIC" id="fig|1453496.5.peg.2687"/>
<dbReference type="HOGENOM" id="CLU_045101_0_0_6"/>
<evidence type="ECO:0000313" key="2">
    <source>
        <dbReference type="Proteomes" id="UP000029986"/>
    </source>
</evidence>
<proteinExistence type="predicted"/>
<gene>
    <name evidence="1" type="ORF">AT03_13195</name>
</gene>
<accession>A0A097R3G0</accession>
<name>A0A097R3G0_HAFAL</name>
<dbReference type="eggNOG" id="COG3299">
    <property type="taxonomic scope" value="Bacteria"/>
</dbReference>
<organism evidence="1 2">
    <name type="scientific">Hafnia alvei FB1</name>
    <dbReference type="NCBI Taxonomy" id="1453496"/>
    <lineage>
        <taxon>Bacteria</taxon>
        <taxon>Pseudomonadati</taxon>
        <taxon>Pseudomonadota</taxon>
        <taxon>Gammaproteobacteria</taxon>
        <taxon>Enterobacterales</taxon>
        <taxon>Hafniaceae</taxon>
        <taxon>Hafnia</taxon>
    </lineage>
</organism>
<dbReference type="RefSeq" id="WP_025796623.1">
    <property type="nucleotide sequence ID" value="NZ_CP009706.1"/>
</dbReference>
<protein>
    <submittedName>
        <fullName evidence="1">Uncharacterized protein</fullName>
    </submittedName>
</protein>
<reference evidence="1 2" key="1">
    <citation type="journal article" date="2014" name="Gut Pathog.">
        <title>Gene clusters of Hafnia alvei strain FB1 important in survival and pathogenesis: a draft genome perspective.</title>
        <authorList>
            <person name="Tan J.Y."/>
            <person name="Yin W.F."/>
            <person name="Chan K.G."/>
        </authorList>
    </citation>
    <scope>NUCLEOTIDE SEQUENCE [LARGE SCALE GENOMIC DNA]</scope>
    <source>
        <strain evidence="1 2">FB1</strain>
    </source>
</reference>
<keyword evidence="2" id="KW-1185">Reference proteome</keyword>
<dbReference type="EMBL" id="CP009706">
    <property type="protein sequence ID" value="AIU73255.1"/>
    <property type="molecule type" value="Genomic_DNA"/>
</dbReference>
<dbReference type="AlphaFoldDB" id="A0A097R3G0"/>